<gene>
    <name evidence="7" type="ORF">THSYN_31070</name>
</gene>
<evidence type="ECO:0000256" key="1">
    <source>
        <dbReference type="ARBA" id="ARBA00004829"/>
    </source>
</evidence>
<name>A0A2K8UIR1_9GAMM</name>
<keyword evidence="8" id="KW-1185">Reference proteome</keyword>
<dbReference type="SUPFAM" id="SSF51905">
    <property type="entry name" value="FAD/NAD(P)-binding domain"/>
    <property type="match status" value="1"/>
</dbReference>
<organism evidence="7 8">
    <name type="scientific">Candidatus Thiodictyon syntrophicum</name>
    <dbReference type="NCBI Taxonomy" id="1166950"/>
    <lineage>
        <taxon>Bacteria</taxon>
        <taxon>Pseudomonadati</taxon>
        <taxon>Pseudomonadota</taxon>
        <taxon>Gammaproteobacteria</taxon>
        <taxon>Chromatiales</taxon>
        <taxon>Chromatiaceae</taxon>
        <taxon>Thiodictyon</taxon>
    </lineage>
</organism>
<dbReference type="RefSeq" id="WP_100922996.1">
    <property type="nucleotide sequence ID" value="NZ_CP020372.1"/>
</dbReference>
<dbReference type="AlphaFoldDB" id="A0A2K8UIR1"/>
<dbReference type="NCBIfam" id="TIGR02734">
    <property type="entry name" value="crtI_fam"/>
    <property type="match status" value="1"/>
</dbReference>
<keyword evidence="3 5" id="KW-0125">Carotenoid biosynthesis</keyword>
<comment type="pathway">
    <text evidence="1 5">Carotenoid biosynthesis.</text>
</comment>
<sequence>MSEKRIVVIGAGIGGLAAALRLAARGLDVTLVERTAFPGGKIRQVMVGAAAMDAGPTVVTMRPVFEELFAYAGTSLDAHVTLRRADILARHAWSEDERLDLYADLECSADAIGRFAGVKQALLFRAFCARASDMYRTLEQAFIHRANPTPLSLVLDSGLFNVARLRPYSTLWRDLGRYFPDQRLRQLFGRYATYVGSSPFQAPPTLGIVAHVELAGVWMIDGGTYRLPQALAALAAARGVRFRYGIDVCAIDVSRGRARSVQLSNGECLEADGIVCNADVATLAAGLFGPNVKRAARATPVASRSLSAVTWNLYTRTTGLPLVRHNVFFCRNYAAEFDAIFKRGRLPDEATVYICAQDRDDLGNLSVDGRERLLCLVNAPPRGDQKPFDSVEITTCEENTVKLLARCGLNLAWQPESAVVTTPMQFNRMFPATGGSLYGRASHGWRGPFSRSGARSRVPGLYLVGGSVHPGPGMPMAAISGRLAAEAVLQDLTSV</sequence>
<dbReference type="EMBL" id="CP020372">
    <property type="protein sequence ID" value="AUB85369.1"/>
    <property type="molecule type" value="Genomic_DNA"/>
</dbReference>
<dbReference type="InterPro" id="IPR002937">
    <property type="entry name" value="Amino_oxidase"/>
</dbReference>
<feature type="domain" description="Amine oxidase" evidence="6">
    <location>
        <begin position="13"/>
        <end position="489"/>
    </location>
</feature>
<dbReference type="Proteomes" id="UP000232638">
    <property type="component" value="Plasmid pTs485"/>
</dbReference>
<dbReference type="KEGG" id="tsy:THSYN_31070"/>
<comment type="similarity">
    <text evidence="2 5">Belongs to the carotenoid/retinoid oxidoreductase family.</text>
</comment>
<protein>
    <submittedName>
        <fullName evidence="7">CrtD protein</fullName>
    </submittedName>
</protein>
<dbReference type="PANTHER" id="PTHR43734:SF7">
    <property type="entry name" value="4,4'-DIAPONEUROSPORENE OXYGENASE"/>
    <property type="match status" value="1"/>
</dbReference>
<dbReference type="OrthoDB" id="9774675at2"/>
<dbReference type="GO" id="GO:0016117">
    <property type="term" value="P:carotenoid biosynthetic process"/>
    <property type="evidence" value="ECO:0007669"/>
    <property type="project" value="UniProtKB-KW"/>
</dbReference>
<keyword evidence="7" id="KW-0614">Plasmid</keyword>
<evidence type="ECO:0000259" key="6">
    <source>
        <dbReference type="Pfam" id="PF01593"/>
    </source>
</evidence>
<evidence type="ECO:0000256" key="2">
    <source>
        <dbReference type="ARBA" id="ARBA00006046"/>
    </source>
</evidence>
<proteinExistence type="inferred from homology"/>
<dbReference type="PANTHER" id="PTHR43734">
    <property type="entry name" value="PHYTOENE DESATURASE"/>
    <property type="match status" value="1"/>
</dbReference>
<dbReference type="Pfam" id="PF01593">
    <property type="entry name" value="Amino_oxidase"/>
    <property type="match status" value="1"/>
</dbReference>
<dbReference type="Gene3D" id="3.50.50.60">
    <property type="entry name" value="FAD/NAD(P)-binding domain"/>
    <property type="match status" value="2"/>
</dbReference>
<keyword evidence="4 5" id="KW-0560">Oxidoreductase</keyword>
<evidence type="ECO:0000256" key="4">
    <source>
        <dbReference type="ARBA" id="ARBA00023002"/>
    </source>
</evidence>
<dbReference type="InterPro" id="IPR054841">
    <property type="entry name" value="carotdesatCrtD"/>
</dbReference>
<evidence type="ECO:0000313" key="8">
    <source>
        <dbReference type="Proteomes" id="UP000232638"/>
    </source>
</evidence>
<dbReference type="NCBIfam" id="NF045637">
    <property type="entry name" value="carotdesatCrtDProt"/>
    <property type="match status" value="1"/>
</dbReference>
<geneLocation type="plasmid" evidence="8">
    <name>pts485</name>
</geneLocation>
<evidence type="ECO:0000256" key="5">
    <source>
        <dbReference type="RuleBase" id="RU362075"/>
    </source>
</evidence>
<dbReference type="InterPro" id="IPR036188">
    <property type="entry name" value="FAD/NAD-bd_sf"/>
</dbReference>
<dbReference type="InterPro" id="IPR014105">
    <property type="entry name" value="Carotenoid/retinoid_OxRdtase"/>
</dbReference>
<accession>A0A2K8UIR1</accession>
<dbReference type="GO" id="GO:0016491">
    <property type="term" value="F:oxidoreductase activity"/>
    <property type="evidence" value="ECO:0007669"/>
    <property type="project" value="UniProtKB-KW"/>
</dbReference>
<evidence type="ECO:0000256" key="3">
    <source>
        <dbReference type="ARBA" id="ARBA00022746"/>
    </source>
</evidence>
<evidence type="ECO:0000313" key="7">
    <source>
        <dbReference type="EMBL" id="AUB85369.1"/>
    </source>
</evidence>
<reference evidence="7 8" key="1">
    <citation type="submission" date="2017-03" db="EMBL/GenBank/DDBJ databases">
        <title>Complete genome sequence of Candidatus 'Thiodictyon syntrophicum' sp. nov. strain Cad16T, a photolithoautotroph purple sulfur bacterium isolated from an alpine meromictic lake.</title>
        <authorList>
            <person name="Luedin S.M."/>
            <person name="Pothier J.F."/>
            <person name="Danza F."/>
            <person name="Storelli N."/>
            <person name="Wittwer M."/>
            <person name="Tonolla M."/>
        </authorList>
    </citation>
    <scope>NUCLEOTIDE SEQUENCE [LARGE SCALE GENOMIC DNA]</scope>
    <source>
        <strain evidence="7 8">Cad16T</strain>
        <plasmid evidence="8">Plasmid pts485</plasmid>
    </source>
</reference>